<evidence type="ECO:0000256" key="5">
    <source>
        <dbReference type="SAM" id="Phobius"/>
    </source>
</evidence>
<gene>
    <name evidence="6" type="ORF">BDA99DRAFT_527868</name>
</gene>
<sequence length="683" mass="78018">MTKKSSPHEALWIPSQPQQQRSITPPSIDNSSTRRAILLLLLTCLLFLLAFNARLISNAPTDEQDIVIPNLSPLNTNDPFASVGTDDKEKEVLLPNVPLHHDTPAPPTPPVQPAPVIPIAEQQEDTTVVVEPQPQQKPPFSDEDDEVAAVETTDGLTHYAYVVVIASEAPFQSRRNLIRSKYFGLYDNLKPCMRYNTDVFYTFWIHGGPPPSNTPQRRQYEAEKMEWNDMVEIPSNIPFEQETILEWVENTLKTSRRIEYDYLIIQDVETFLQLHVIKRELDAGVIGEYSNMPYVVSMDQPLNMLWGSFSGTEDDKHAAIIGSDAAQLVMSKRELIQKQFAVSKHLFTNTYNYYRAVSGVLKAETDAALLPEEAVEEQGRLIPEFIREDRLGETQRFIRWENNVESVHIEDHAITRIYQDKEFQDLARWTSLRPIPACARHYYSSDRPNDRDPASIAVVTSSYIYDACMEPSATQAAENKRQYALQHGYSFVARSSEFAQQLLTQRKIVWGKIDVVEKLLPKYRWLFWLDMDAVVMDPSRSIEALLEKLSDSYQGNFGQIDLVIARPHQDKMINAGVFLIRNSRWSLQFLRQVQATTEWYNRGPSFEQGAMADVINRPENRNHVLLLDGDDQTFNTLPRYYTPNVSFIVHFAPDKCPNDAVLKGLRAADILQQGGIVSNLDEE</sequence>
<dbReference type="Pfam" id="PF05637">
    <property type="entry name" value="Glyco_transf_34"/>
    <property type="match status" value="1"/>
</dbReference>
<dbReference type="GO" id="GO:0006487">
    <property type="term" value="P:protein N-linked glycosylation"/>
    <property type="evidence" value="ECO:0007669"/>
    <property type="project" value="TreeGrafter"/>
</dbReference>
<evidence type="ECO:0000256" key="3">
    <source>
        <dbReference type="ARBA" id="ARBA00022679"/>
    </source>
</evidence>
<comment type="caution">
    <text evidence="6">The sequence shown here is derived from an EMBL/GenBank/DDBJ whole genome shotgun (WGS) entry which is preliminary data.</text>
</comment>
<keyword evidence="7" id="KW-1185">Reference proteome</keyword>
<evidence type="ECO:0000256" key="2">
    <source>
        <dbReference type="ARBA" id="ARBA00022676"/>
    </source>
</evidence>
<keyword evidence="5" id="KW-0472">Membrane</keyword>
<dbReference type="Proteomes" id="UP001209540">
    <property type="component" value="Unassembled WGS sequence"/>
</dbReference>
<dbReference type="SUPFAM" id="SSF53448">
    <property type="entry name" value="Nucleotide-diphospho-sugar transferases"/>
    <property type="match status" value="1"/>
</dbReference>
<evidence type="ECO:0000313" key="7">
    <source>
        <dbReference type="Proteomes" id="UP001209540"/>
    </source>
</evidence>
<evidence type="ECO:0000256" key="4">
    <source>
        <dbReference type="SAM" id="MobiDB-lite"/>
    </source>
</evidence>
<dbReference type="GO" id="GO:0000139">
    <property type="term" value="C:Golgi membrane"/>
    <property type="evidence" value="ECO:0007669"/>
    <property type="project" value="TreeGrafter"/>
</dbReference>
<feature type="transmembrane region" description="Helical" evidence="5">
    <location>
        <begin position="36"/>
        <end position="56"/>
    </location>
</feature>
<feature type="region of interest" description="Disordered" evidence="4">
    <location>
        <begin position="1"/>
        <end position="29"/>
    </location>
</feature>
<dbReference type="AlphaFoldDB" id="A0AAD5JM51"/>
<evidence type="ECO:0000313" key="6">
    <source>
        <dbReference type="EMBL" id="KAI9245693.1"/>
    </source>
</evidence>
<reference evidence="6" key="1">
    <citation type="journal article" date="2022" name="IScience">
        <title>Evolution of zygomycete secretomes and the origins of terrestrial fungal ecologies.</title>
        <authorList>
            <person name="Chang Y."/>
            <person name="Wang Y."/>
            <person name="Mondo S."/>
            <person name="Ahrendt S."/>
            <person name="Andreopoulos W."/>
            <person name="Barry K."/>
            <person name="Beard J."/>
            <person name="Benny G.L."/>
            <person name="Blankenship S."/>
            <person name="Bonito G."/>
            <person name="Cuomo C."/>
            <person name="Desiro A."/>
            <person name="Gervers K.A."/>
            <person name="Hundley H."/>
            <person name="Kuo A."/>
            <person name="LaButti K."/>
            <person name="Lang B.F."/>
            <person name="Lipzen A."/>
            <person name="O'Donnell K."/>
            <person name="Pangilinan J."/>
            <person name="Reynolds N."/>
            <person name="Sandor L."/>
            <person name="Smith M.E."/>
            <person name="Tsang A."/>
            <person name="Grigoriev I.V."/>
            <person name="Stajich J.E."/>
            <person name="Spatafora J.W."/>
        </authorList>
    </citation>
    <scope>NUCLEOTIDE SEQUENCE</scope>
    <source>
        <strain evidence="6">RSA 2281</strain>
    </source>
</reference>
<accession>A0AAD5JM51</accession>
<dbReference type="InterPro" id="IPR008630">
    <property type="entry name" value="Glyco_trans_34"/>
</dbReference>
<keyword evidence="3 6" id="KW-0808">Transferase</keyword>
<keyword evidence="5" id="KW-0812">Transmembrane</keyword>
<reference evidence="6" key="2">
    <citation type="submission" date="2023-02" db="EMBL/GenBank/DDBJ databases">
        <authorList>
            <consortium name="DOE Joint Genome Institute"/>
            <person name="Mondo S.J."/>
            <person name="Chang Y."/>
            <person name="Wang Y."/>
            <person name="Ahrendt S."/>
            <person name="Andreopoulos W."/>
            <person name="Barry K."/>
            <person name="Beard J."/>
            <person name="Benny G.L."/>
            <person name="Blankenship S."/>
            <person name="Bonito G."/>
            <person name="Cuomo C."/>
            <person name="Desiro A."/>
            <person name="Gervers K.A."/>
            <person name="Hundley H."/>
            <person name="Kuo A."/>
            <person name="LaButti K."/>
            <person name="Lang B.F."/>
            <person name="Lipzen A."/>
            <person name="O'Donnell K."/>
            <person name="Pangilinan J."/>
            <person name="Reynolds N."/>
            <person name="Sandor L."/>
            <person name="Smith M.W."/>
            <person name="Tsang A."/>
            <person name="Grigoriev I.V."/>
            <person name="Stajich J.E."/>
            <person name="Spatafora J.W."/>
        </authorList>
    </citation>
    <scope>NUCLEOTIDE SEQUENCE</scope>
    <source>
        <strain evidence="6">RSA 2281</strain>
    </source>
</reference>
<keyword evidence="2" id="KW-0328">Glycosyltransferase</keyword>
<dbReference type="PANTHER" id="PTHR31306">
    <property type="entry name" value="ALPHA-1,6-MANNOSYLTRANSFERASE MNN11-RELATED"/>
    <property type="match status" value="1"/>
</dbReference>
<dbReference type="Gene3D" id="3.90.550.10">
    <property type="entry name" value="Spore Coat Polysaccharide Biosynthesis Protein SpsA, Chain A"/>
    <property type="match status" value="1"/>
</dbReference>
<proteinExistence type="inferred from homology"/>
<evidence type="ECO:0000256" key="1">
    <source>
        <dbReference type="ARBA" id="ARBA00005664"/>
    </source>
</evidence>
<feature type="compositionally biased region" description="Polar residues" evidence="4">
    <location>
        <begin position="15"/>
        <end position="29"/>
    </location>
</feature>
<protein>
    <submittedName>
        <fullName evidence="6">Galactosyl transferase GMA12/MNN10 family-domain-containing protein</fullName>
    </submittedName>
</protein>
<dbReference type="EMBL" id="JAIXMP010000050">
    <property type="protein sequence ID" value="KAI9245693.1"/>
    <property type="molecule type" value="Genomic_DNA"/>
</dbReference>
<organism evidence="6 7">
    <name type="scientific">Phascolomyces articulosus</name>
    <dbReference type="NCBI Taxonomy" id="60185"/>
    <lineage>
        <taxon>Eukaryota</taxon>
        <taxon>Fungi</taxon>
        <taxon>Fungi incertae sedis</taxon>
        <taxon>Mucoromycota</taxon>
        <taxon>Mucoromycotina</taxon>
        <taxon>Mucoromycetes</taxon>
        <taxon>Mucorales</taxon>
        <taxon>Lichtheimiaceae</taxon>
        <taxon>Phascolomyces</taxon>
    </lineage>
</organism>
<dbReference type="PANTHER" id="PTHR31306:SF4">
    <property type="entry name" value="ALPHA-1,2-GALACTOSYLTRANSFERASE"/>
    <property type="match status" value="1"/>
</dbReference>
<dbReference type="GO" id="GO:0016757">
    <property type="term" value="F:glycosyltransferase activity"/>
    <property type="evidence" value="ECO:0007669"/>
    <property type="project" value="UniProtKB-KW"/>
</dbReference>
<dbReference type="InterPro" id="IPR029044">
    <property type="entry name" value="Nucleotide-diphossugar_trans"/>
</dbReference>
<keyword evidence="5" id="KW-1133">Transmembrane helix</keyword>
<name>A0AAD5JM51_9FUNG</name>
<comment type="similarity">
    <text evidence="1">Belongs to the glycosyltransferase 34 family.</text>
</comment>